<sequence length="117" mass="13600">MPRQRNPYVIRSMDKNHSTVTLEIPKRGNPKALETFHTSLIRPWVEDSHDHFPKPHRPELNTEGEAVGKGYSYLVKWDGFPEEENKWLPGRMVTDCEALDAFFLNRGLNEKGNRVVK</sequence>
<evidence type="ECO:0000259" key="1">
    <source>
        <dbReference type="Pfam" id="PF00385"/>
    </source>
</evidence>
<dbReference type="Pfam" id="PF00385">
    <property type="entry name" value="Chromo"/>
    <property type="match status" value="1"/>
</dbReference>
<reference evidence="2" key="1">
    <citation type="submission" date="2020-11" db="EMBL/GenBank/DDBJ databases">
        <authorList>
            <consortium name="DOE Joint Genome Institute"/>
            <person name="Ahrendt S."/>
            <person name="Riley R."/>
            <person name="Andreopoulos W."/>
            <person name="Labutti K."/>
            <person name="Pangilinan J."/>
            <person name="Ruiz-Duenas F.J."/>
            <person name="Barrasa J.M."/>
            <person name="Sanchez-Garcia M."/>
            <person name="Camarero S."/>
            <person name="Miyauchi S."/>
            <person name="Serrano A."/>
            <person name="Linde D."/>
            <person name="Babiker R."/>
            <person name="Drula E."/>
            <person name="Ayuso-Fernandez I."/>
            <person name="Pacheco R."/>
            <person name="Padilla G."/>
            <person name="Ferreira P."/>
            <person name="Barriuso J."/>
            <person name="Kellner H."/>
            <person name="Castanera R."/>
            <person name="Alfaro M."/>
            <person name="Ramirez L."/>
            <person name="Pisabarro A.G."/>
            <person name="Kuo A."/>
            <person name="Tritt A."/>
            <person name="Lipzen A."/>
            <person name="He G."/>
            <person name="Yan M."/>
            <person name="Ng V."/>
            <person name="Cullen D."/>
            <person name="Martin F."/>
            <person name="Rosso M.-N."/>
            <person name="Henrissat B."/>
            <person name="Hibbett D."/>
            <person name="Martinez A.T."/>
            <person name="Grigoriev I.V."/>
        </authorList>
    </citation>
    <scope>NUCLEOTIDE SEQUENCE</scope>
    <source>
        <strain evidence="2">MF-IS2</strain>
    </source>
</reference>
<accession>A0A9P5X1B0</accession>
<dbReference type="InterPro" id="IPR016197">
    <property type="entry name" value="Chromo-like_dom_sf"/>
</dbReference>
<evidence type="ECO:0000313" key="2">
    <source>
        <dbReference type="EMBL" id="KAF9441537.1"/>
    </source>
</evidence>
<dbReference type="InterPro" id="IPR023780">
    <property type="entry name" value="Chromo_domain"/>
</dbReference>
<name>A0A9P5X1B0_9AGAR</name>
<protein>
    <recommendedName>
        <fullName evidence="1">Chromo domain-containing protein</fullName>
    </recommendedName>
</protein>
<gene>
    <name evidence="2" type="ORF">P691DRAFT_799443</name>
</gene>
<keyword evidence="3" id="KW-1185">Reference proteome</keyword>
<feature type="domain" description="Chromo" evidence="1">
    <location>
        <begin position="69"/>
        <end position="102"/>
    </location>
</feature>
<comment type="caution">
    <text evidence="2">The sequence shown here is derived from an EMBL/GenBank/DDBJ whole genome shotgun (WGS) entry which is preliminary data.</text>
</comment>
<dbReference type="Gene3D" id="2.40.50.40">
    <property type="match status" value="1"/>
</dbReference>
<dbReference type="OrthoDB" id="3268967at2759"/>
<dbReference type="SUPFAM" id="SSF54160">
    <property type="entry name" value="Chromo domain-like"/>
    <property type="match status" value="1"/>
</dbReference>
<evidence type="ECO:0000313" key="3">
    <source>
        <dbReference type="Proteomes" id="UP000807342"/>
    </source>
</evidence>
<dbReference type="Proteomes" id="UP000807342">
    <property type="component" value="Unassembled WGS sequence"/>
</dbReference>
<proteinExistence type="predicted"/>
<dbReference type="EMBL" id="MU151872">
    <property type="protein sequence ID" value="KAF9441537.1"/>
    <property type="molecule type" value="Genomic_DNA"/>
</dbReference>
<dbReference type="AlphaFoldDB" id="A0A9P5X1B0"/>
<organism evidence="2 3">
    <name type="scientific">Macrolepiota fuliginosa MF-IS2</name>
    <dbReference type="NCBI Taxonomy" id="1400762"/>
    <lineage>
        <taxon>Eukaryota</taxon>
        <taxon>Fungi</taxon>
        <taxon>Dikarya</taxon>
        <taxon>Basidiomycota</taxon>
        <taxon>Agaricomycotina</taxon>
        <taxon>Agaricomycetes</taxon>
        <taxon>Agaricomycetidae</taxon>
        <taxon>Agaricales</taxon>
        <taxon>Agaricineae</taxon>
        <taxon>Agaricaceae</taxon>
        <taxon>Macrolepiota</taxon>
    </lineage>
</organism>